<dbReference type="Proteomes" id="UP000235347">
    <property type="component" value="Unassembled WGS sequence"/>
</dbReference>
<comment type="caution">
    <text evidence="2">The sequence shown here is derived from an EMBL/GenBank/DDBJ whole genome shotgun (WGS) entry which is preliminary data.</text>
</comment>
<dbReference type="Pfam" id="PF01636">
    <property type="entry name" value="APH"/>
    <property type="match status" value="1"/>
</dbReference>
<keyword evidence="3" id="KW-1185">Reference proteome</keyword>
<keyword evidence="2" id="KW-0808">Transferase</keyword>
<dbReference type="GO" id="GO:0016740">
    <property type="term" value="F:transferase activity"/>
    <property type="evidence" value="ECO:0007669"/>
    <property type="project" value="UniProtKB-KW"/>
</dbReference>
<sequence>MDQPLRAPFDAICEAYALKQSGPARRISERVWHLPTASGDVAVKLYTAGQHTRANKEATVLTHLAAHGDARFRVQTLQRTADGAPAWTGCDAQAMLTRWEAGQFRTYDTFAPAEWRALGASLAALHLSLDRLTLRALDTIRARLITIDADDTRRDLLDAIGHTPRDGDGALLRVFVDVCLRMLDTHYPGSIDAFPAGDPQHPIHNDYNQFNYLFDGTLPPIILDWEAAIGAPREFEVIRCLNHLPLEAPDLAAAFVQAYLQVRPLHADRIAWAVDAACLQHALKRWVVQGWLNDAPRFAVHLHGAMKMASTLLGARGRLIDFFSRCLDAGSP</sequence>
<feature type="domain" description="Aminoglycoside phosphotransferase" evidence="1">
    <location>
        <begin position="27"/>
        <end position="263"/>
    </location>
</feature>
<proteinExistence type="predicted"/>
<dbReference type="EMBL" id="PNYB01000012">
    <property type="protein sequence ID" value="PMS23361.1"/>
    <property type="molecule type" value="Genomic_DNA"/>
</dbReference>
<name>A0A2N7W1U8_9BURK</name>
<gene>
    <name evidence="2" type="ORF">C0Z19_15185</name>
</gene>
<dbReference type="AlphaFoldDB" id="A0A2N7W1U8"/>
<dbReference type="InterPro" id="IPR011009">
    <property type="entry name" value="Kinase-like_dom_sf"/>
</dbReference>
<reference evidence="2 3" key="1">
    <citation type="submission" date="2018-01" db="EMBL/GenBank/DDBJ databases">
        <title>Whole genome analyses suggest that Burkholderia sensu lato contains two further novel genera in the rhizoxinica-symbiotica group Mycetohabitans gen. nov., and Trinickia gen. nov.: implications for the evolution of diazotrophy and nodulation in the Burkholderiaceae.</title>
        <authorList>
            <person name="Estrada-de los Santos P."/>
            <person name="Palmer M."/>
            <person name="Chavez-Ramirez B."/>
            <person name="Beukes C."/>
            <person name="Steenkamp E.T."/>
            <person name="Hirsch A.M."/>
            <person name="Manyaka P."/>
            <person name="Maluk M."/>
            <person name="Lafos M."/>
            <person name="Crook M."/>
            <person name="Gross E."/>
            <person name="Simon M.F."/>
            <person name="Bueno dos Reis Junior F."/>
            <person name="Poole P.S."/>
            <person name="Venter S.N."/>
            <person name="James E.K."/>
        </authorList>
    </citation>
    <scope>NUCLEOTIDE SEQUENCE [LARGE SCALE GENOMIC DNA]</scope>
    <source>
        <strain evidence="2 3">GP25-8</strain>
    </source>
</reference>
<dbReference type="InterPro" id="IPR002575">
    <property type="entry name" value="Aminoglycoside_PTrfase"/>
</dbReference>
<dbReference type="SUPFAM" id="SSF56112">
    <property type="entry name" value="Protein kinase-like (PK-like)"/>
    <property type="match status" value="1"/>
</dbReference>
<organism evidence="2 3">
    <name type="scientific">Trinickia soli</name>
    <dbReference type="NCBI Taxonomy" id="380675"/>
    <lineage>
        <taxon>Bacteria</taxon>
        <taxon>Pseudomonadati</taxon>
        <taxon>Pseudomonadota</taxon>
        <taxon>Betaproteobacteria</taxon>
        <taxon>Burkholderiales</taxon>
        <taxon>Burkholderiaceae</taxon>
        <taxon>Trinickia</taxon>
    </lineage>
</organism>
<evidence type="ECO:0000313" key="3">
    <source>
        <dbReference type="Proteomes" id="UP000235347"/>
    </source>
</evidence>
<protein>
    <submittedName>
        <fullName evidence="2">Aminoglycoside phosphotransferase</fullName>
    </submittedName>
</protein>
<evidence type="ECO:0000259" key="1">
    <source>
        <dbReference type="Pfam" id="PF01636"/>
    </source>
</evidence>
<dbReference type="Gene3D" id="3.90.1200.10">
    <property type="match status" value="1"/>
</dbReference>
<evidence type="ECO:0000313" key="2">
    <source>
        <dbReference type="EMBL" id="PMS23361.1"/>
    </source>
</evidence>
<accession>A0A2N7W1U8</accession>
<dbReference type="RefSeq" id="WP_102610665.1">
    <property type="nucleotide sequence ID" value="NZ_CADIKD010000015.1"/>
</dbReference>